<keyword evidence="1" id="KW-1133">Transmembrane helix</keyword>
<keyword evidence="4" id="KW-1185">Reference proteome</keyword>
<dbReference type="GO" id="GO:0055085">
    <property type="term" value="P:transmembrane transport"/>
    <property type="evidence" value="ECO:0007669"/>
    <property type="project" value="InterPro"/>
</dbReference>
<dbReference type="Pfam" id="PF03137">
    <property type="entry name" value="OATP"/>
    <property type="match status" value="1"/>
</dbReference>
<feature type="transmembrane region" description="Helical" evidence="1">
    <location>
        <begin position="21"/>
        <end position="40"/>
    </location>
</feature>
<organism evidence="2 4">
    <name type="scientific">Mus musculus</name>
    <name type="common">Mouse</name>
    <dbReference type="NCBI Taxonomy" id="10090"/>
    <lineage>
        <taxon>Eukaryota</taxon>
        <taxon>Metazoa</taxon>
        <taxon>Chordata</taxon>
        <taxon>Craniata</taxon>
        <taxon>Vertebrata</taxon>
        <taxon>Euteleostomi</taxon>
        <taxon>Mammalia</taxon>
        <taxon>Eutheria</taxon>
        <taxon>Euarchontoglires</taxon>
        <taxon>Glires</taxon>
        <taxon>Rodentia</taxon>
        <taxon>Myomorpha</taxon>
        <taxon>Muroidea</taxon>
        <taxon>Muridae</taxon>
        <taxon>Murinae</taxon>
        <taxon>Mus</taxon>
        <taxon>Mus</taxon>
    </lineage>
</organism>
<dbReference type="Proteomes" id="UP000000589">
    <property type="component" value="Chromosome 6"/>
</dbReference>
<sequence length="95" mass="10788">MGETEKRIATHGVRCFSKIKMFLLALTCAYVSKSLSGIYMNSMLTQIERQFDIPTSIVGLINGSFEIDTNMKQRFHLQATCPQTASCVWKTEHRP</sequence>
<reference evidence="2 4" key="2">
    <citation type="journal article" date="2011" name="PLoS Biol.">
        <title>Modernizing reference genome assemblies.</title>
        <authorList>
            <person name="Church D.M."/>
            <person name="Schneider V.A."/>
            <person name="Graves T."/>
            <person name="Auger K."/>
            <person name="Cunningham F."/>
            <person name="Bouk N."/>
            <person name="Chen H.C."/>
            <person name="Agarwala R."/>
            <person name="McLaren W.M."/>
            <person name="Ritchie G.R."/>
            <person name="Albracht D."/>
            <person name="Kremitzki M."/>
            <person name="Rock S."/>
            <person name="Kotkiewicz H."/>
            <person name="Kremitzki C."/>
            <person name="Wollam A."/>
            <person name="Trani L."/>
            <person name="Fulton L."/>
            <person name="Fulton R."/>
            <person name="Matthews L."/>
            <person name="Whitehead S."/>
            <person name="Chow W."/>
            <person name="Torrance J."/>
            <person name="Dunn M."/>
            <person name="Harden G."/>
            <person name="Threadgold G."/>
            <person name="Wood J."/>
            <person name="Collins J."/>
            <person name="Heath P."/>
            <person name="Griffiths G."/>
            <person name="Pelan S."/>
            <person name="Grafham D."/>
            <person name="Eichler E.E."/>
            <person name="Weinstock G."/>
            <person name="Mardis E.R."/>
            <person name="Wilson R.K."/>
            <person name="Howe K."/>
            <person name="Flicek P."/>
            <person name="Hubbard T."/>
        </authorList>
    </citation>
    <scope>NUCLEOTIDE SEQUENCE [LARGE SCALE GENOMIC DNA]</scope>
    <source>
        <strain evidence="2 4">C57BL/6J</strain>
    </source>
</reference>
<dbReference type="HOGENOM" id="CLU_2372164_0_0_1"/>
<protein>
    <submittedName>
        <fullName evidence="2">Solute carrier organic anion transporter family, member 1a5</fullName>
    </submittedName>
</protein>
<evidence type="ECO:0000256" key="1">
    <source>
        <dbReference type="SAM" id="Phobius"/>
    </source>
</evidence>
<reference evidence="2 4" key="1">
    <citation type="journal article" date="2009" name="PLoS Biol.">
        <title>Lineage-specific biology revealed by a finished genome assembly of the mouse.</title>
        <authorList>
            <consortium name="Mouse Genome Sequencing Consortium"/>
            <person name="Church D.M."/>
            <person name="Goodstadt L."/>
            <person name="Hillier L.W."/>
            <person name="Zody M.C."/>
            <person name="Goldstein S."/>
            <person name="She X."/>
            <person name="Bult C.J."/>
            <person name="Agarwala R."/>
            <person name="Cherry J.L."/>
            <person name="DiCuccio M."/>
            <person name="Hlavina W."/>
            <person name="Kapustin Y."/>
            <person name="Meric P."/>
            <person name="Maglott D."/>
            <person name="Birtle Z."/>
            <person name="Marques A.C."/>
            <person name="Graves T."/>
            <person name="Zhou S."/>
            <person name="Teague B."/>
            <person name="Potamousis K."/>
            <person name="Churas C."/>
            <person name="Place M."/>
            <person name="Herschleb J."/>
            <person name="Runnheim R."/>
            <person name="Forrest D."/>
            <person name="Amos-Landgraf J."/>
            <person name="Schwartz D.C."/>
            <person name="Cheng Z."/>
            <person name="Lindblad-Toh K."/>
            <person name="Eichler E.E."/>
            <person name="Ponting C.P."/>
        </authorList>
    </citation>
    <scope>NUCLEOTIDE SEQUENCE [LARGE SCALE GENOMIC DNA]</scope>
    <source>
        <strain evidence="2 4">C57BL/6J</strain>
    </source>
</reference>
<keyword evidence="1" id="KW-0472">Membrane</keyword>
<dbReference type="MGI" id="MGI:1351865">
    <property type="gene designation" value="Slco1a5"/>
</dbReference>
<evidence type="ECO:0000313" key="3">
    <source>
        <dbReference type="MGI" id="MGI:1351865"/>
    </source>
</evidence>
<dbReference type="AGR" id="MGI:1351865"/>
<evidence type="ECO:0000313" key="2">
    <source>
        <dbReference type="Ensembl" id="ENSMUSP00000124829.4"/>
    </source>
</evidence>
<evidence type="ECO:0000313" key="4">
    <source>
        <dbReference type="Proteomes" id="UP000000589"/>
    </source>
</evidence>
<reference evidence="2" key="4">
    <citation type="submission" date="2025-09" db="UniProtKB">
        <authorList>
            <consortium name="Ensembl"/>
        </authorList>
    </citation>
    <scope>IDENTIFICATION</scope>
    <source>
        <strain evidence="2">C57BL/6J</strain>
    </source>
</reference>
<name>E0CX90_MOUSE</name>
<dbReference type="SMR" id="E0CX90"/>
<gene>
    <name evidence="2 3" type="primary">Slco1a5</name>
</gene>
<dbReference type="PANTHER" id="PTHR11388">
    <property type="entry name" value="ORGANIC ANION TRANSPORTER"/>
    <property type="match status" value="1"/>
</dbReference>
<proteinExistence type="predicted"/>
<dbReference type="Ensembl" id="ENSMUST00000153268.10">
    <property type="protein sequence ID" value="ENSMUSP00000124829.4"/>
    <property type="gene ID" value="ENSMUSG00000063975.14"/>
</dbReference>
<accession>E0CX90</accession>
<dbReference type="ProteomicsDB" id="316223"/>
<dbReference type="ExpressionAtlas" id="E0CX90">
    <property type="expression patterns" value="baseline and differential"/>
</dbReference>
<dbReference type="GeneTree" id="ENSGT01150000286901"/>
<dbReference type="AlphaFoldDB" id="E0CX90"/>
<dbReference type="InterPro" id="IPR004156">
    <property type="entry name" value="OATP"/>
</dbReference>
<dbReference type="Bgee" id="ENSMUSG00000063975">
    <property type="expression patterns" value="Expressed in seminal vesicle and 43 other cell types or tissues"/>
</dbReference>
<keyword evidence="1" id="KW-0812">Transmembrane</keyword>
<reference evidence="2" key="3">
    <citation type="submission" date="2025-08" db="UniProtKB">
        <authorList>
            <consortium name="Ensembl"/>
        </authorList>
    </citation>
    <scope>IDENTIFICATION</scope>
    <source>
        <strain evidence="2">C57BL/6J</strain>
    </source>
</reference>
<dbReference type="GO" id="GO:0016020">
    <property type="term" value="C:membrane"/>
    <property type="evidence" value="ECO:0007669"/>
    <property type="project" value="InterPro"/>
</dbReference>
<dbReference type="VEuPathDB" id="HostDB:ENSMUSG00000063975"/>
<dbReference type="OrthoDB" id="5062115at2759"/>
<dbReference type="PANTHER" id="PTHR11388:SF16">
    <property type="entry name" value="SOLUTE CARRIER ORGANIC ANION TRANSPORTER FAMILY MEMBER 1A2"/>
    <property type="match status" value="1"/>
</dbReference>